<reference evidence="2" key="1">
    <citation type="submission" date="2024-05" db="EMBL/GenBank/DDBJ databases">
        <title>30 novel species of actinomycetes from the DSMZ collection.</title>
        <authorList>
            <person name="Nouioui I."/>
        </authorList>
    </citation>
    <scope>NUCLEOTIDE SEQUENCE</scope>
    <source>
        <strain evidence="2">DSM 41972</strain>
    </source>
</reference>
<protein>
    <submittedName>
        <fullName evidence="2">Uncharacterized protein</fullName>
    </submittedName>
</protein>
<accession>A0ABU3I5V1</accession>
<evidence type="ECO:0000313" key="3">
    <source>
        <dbReference type="Proteomes" id="UP001181313"/>
    </source>
</evidence>
<proteinExistence type="predicted"/>
<dbReference type="RefSeq" id="WP_139118571.1">
    <property type="nucleotide sequence ID" value="NZ_JAVSGH010000050.1"/>
</dbReference>
<dbReference type="Proteomes" id="UP001181313">
    <property type="component" value="Unassembled WGS sequence"/>
</dbReference>
<name>A0ABU3I5V1_9ACTN</name>
<dbReference type="EMBL" id="JAVSGH010000050">
    <property type="protein sequence ID" value="MDT3728337.1"/>
    <property type="molecule type" value="Genomic_DNA"/>
</dbReference>
<evidence type="ECO:0000313" key="2">
    <source>
        <dbReference type="EMBL" id="MDT3728337.1"/>
    </source>
</evidence>
<evidence type="ECO:0000256" key="1">
    <source>
        <dbReference type="SAM" id="MobiDB-lite"/>
    </source>
</evidence>
<feature type="compositionally biased region" description="Low complexity" evidence="1">
    <location>
        <begin position="50"/>
        <end position="77"/>
    </location>
</feature>
<organism evidence="2 3">
    <name type="scientific">Streptomyces althioticus subsp. attaecolombicae</name>
    <dbReference type="NCBI Taxonomy" id="3075534"/>
    <lineage>
        <taxon>Bacteria</taxon>
        <taxon>Bacillati</taxon>
        <taxon>Actinomycetota</taxon>
        <taxon>Actinomycetes</taxon>
        <taxon>Kitasatosporales</taxon>
        <taxon>Streptomycetaceae</taxon>
        <taxon>Streptomyces</taxon>
        <taxon>Streptomyces althioticus group</taxon>
    </lineage>
</organism>
<gene>
    <name evidence="2" type="ORF">ROS62_27035</name>
</gene>
<feature type="region of interest" description="Disordered" evidence="1">
    <location>
        <begin position="1"/>
        <end position="77"/>
    </location>
</feature>
<sequence length="77" mass="8047">MRVRLVQQMGVVTGTTRCPPPDCRSHRRQSVTEPNARTAPDPRRPPAPPTVTTVRPAAAASSSAAASSRVLPAPGPP</sequence>
<comment type="caution">
    <text evidence="2">The sequence shown here is derived from an EMBL/GenBank/DDBJ whole genome shotgun (WGS) entry which is preliminary data.</text>
</comment>
<keyword evidence="3" id="KW-1185">Reference proteome</keyword>